<sequence>MYAGVSNNALLAMGGANFPGKPPWEGGQKVWYDDIYILEKGSKNWVKAPTKLPIRSGYGVSFSYQNEVIIIGGSNQSGHLDQVQGVVWNGQRILKSSYPSLPYPLANMGGALLGSTIVLFGGSNSADGAALKKCLILDLEAKVSGWQEVQAWPGRERRFPVSAVYKDACYMFSGETVDTNTKGETYRLILQDSYRLNLQKKQGTWQATWTKLTALPRGASAGGTTLPTLQDDRFLFWGGVDAVTAQYKVPEMHPGLTPTLLYYYPDKDSWEYPGDQQNYPSRVTLPVVHWQGKWLYVSGEIKPGVRTPTVVGVR</sequence>
<evidence type="ECO:0000313" key="1">
    <source>
        <dbReference type="EMBL" id="GHB74030.1"/>
    </source>
</evidence>
<dbReference type="SUPFAM" id="SSF117281">
    <property type="entry name" value="Kelch motif"/>
    <property type="match status" value="1"/>
</dbReference>
<gene>
    <name evidence="1" type="ORF">GCM10007390_30370</name>
</gene>
<proteinExistence type="predicted"/>
<evidence type="ECO:0000313" key="2">
    <source>
        <dbReference type="Proteomes" id="UP000598271"/>
    </source>
</evidence>
<dbReference type="InterPro" id="IPR015915">
    <property type="entry name" value="Kelch-typ_b-propeller"/>
</dbReference>
<keyword evidence="2" id="KW-1185">Reference proteome</keyword>
<accession>A0A8J3D4K7</accession>
<reference evidence="1 2" key="1">
    <citation type="journal article" date="2014" name="Int. J. Syst. Evol. Microbiol.">
        <title>Complete genome sequence of Corynebacterium casei LMG S-19264T (=DSM 44701T), isolated from a smear-ripened cheese.</title>
        <authorList>
            <consortium name="US DOE Joint Genome Institute (JGI-PGF)"/>
            <person name="Walter F."/>
            <person name="Albersmeier A."/>
            <person name="Kalinowski J."/>
            <person name="Ruckert C."/>
        </authorList>
    </citation>
    <scope>NUCLEOTIDE SEQUENCE [LARGE SCALE GENOMIC DNA]</scope>
    <source>
        <strain evidence="1 2">KCTC 12866</strain>
    </source>
</reference>
<organism evidence="1 2">
    <name type="scientific">Persicitalea jodogahamensis</name>
    <dbReference type="NCBI Taxonomy" id="402147"/>
    <lineage>
        <taxon>Bacteria</taxon>
        <taxon>Pseudomonadati</taxon>
        <taxon>Bacteroidota</taxon>
        <taxon>Cytophagia</taxon>
        <taxon>Cytophagales</taxon>
        <taxon>Spirosomataceae</taxon>
        <taxon>Persicitalea</taxon>
    </lineage>
</organism>
<dbReference type="Pfam" id="PF24996">
    <property type="entry name" value="NANM"/>
    <property type="match status" value="2"/>
</dbReference>
<comment type="caution">
    <text evidence="1">The sequence shown here is derived from an EMBL/GenBank/DDBJ whole genome shotgun (WGS) entry which is preliminary data.</text>
</comment>
<dbReference type="Proteomes" id="UP000598271">
    <property type="component" value="Unassembled WGS sequence"/>
</dbReference>
<dbReference type="Gene3D" id="2.120.10.80">
    <property type="entry name" value="Kelch-type beta propeller"/>
    <property type="match status" value="1"/>
</dbReference>
<dbReference type="EMBL" id="BMXF01000002">
    <property type="protein sequence ID" value="GHB74030.1"/>
    <property type="molecule type" value="Genomic_DNA"/>
</dbReference>
<protein>
    <submittedName>
        <fullName evidence="1">Mutarotase</fullName>
    </submittedName>
</protein>
<dbReference type="InterPro" id="IPR056734">
    <property type="entry name" value="NANM"/>
</dbReference>
<name>A0A8J3D4K7_9BACT</name>
<dbReference type="AlphaFoldDB" id="A0A8J3D4K7"/>